<feature type="region of interest" description="Disordered" evidence="1">
    <location>
        <begin position="23"/>
        <end position="49"/>
    </location>
</feature>
<dbReference type="GO" id="GO:0016787">
    <property type="term" value="F:hydrolase activity"/>
    <property type="evidence" value="ECO:0007669"/>
    <property type="project" value="UniProtKB-KW"/>
</dbReference>
<keyword evidence="3" id="KW-0378">Hydrolase</keyword>
<dbReference type="VEuPathDB" id="AmoebaDB:NAEGRDRAFT_81962"/>
<gene>
    <name evidence="3" type="ORF">NAEGRDRAFT_81962</name>
</gene>
<evidence type="ECO:0000259" key="2">
    <source>
        <dbReference type="Pfam" id="PF12146"/>
    </source>
</evidence>
<dbReference type="AlphaFoldDB" id="D2W0U8"/>
<dbReference type="OrthoDB" id="2107915at2759"/>
<evidence type="ECO:0000256" key="1">
    <source>
        <dbReference type="SAM" id="MobiDB-lite"/>
    </source>
</evidence>
<keyword evidence="4" id="KW-1185">Reference proteome</keyword>
<dbReference type="InParanoid" id="D2W0U8"/>
<evidence type="ECO:0000313" key="3">
    <source>
        <dbReference type="EMBL" id="EFC37400.1"/>
    </source>
</evidence>
<dbReference type="SUPFAM" id="SSF53474">
    <property type="entry name" value="alpha/beta-Hydrolases"/>
    <property type="match status" value="1"/>
</dbReference>
<dbReference type="Pfam" id="PF12146">
    <property type="entry name" value="Hydrolase_4"/>
    <property type="match status" value="1"/>
</dbReference>
<feature type="compositionally biased region" description="Basic and acidic residues" evidence="1">
    <location>
        <begin position="36"/>
        <end position="49"/>
    </location>
</feature>
<dbReference type="InterPro" id="IPR029058">
    <property type="entry name" value="AB_hydrolase_fold"/>
</dbReference>
<sequence length="222" mass="25491">MHPIVFEFKSAIDHYPLVGHLFSSSSSKPSSSPLNKLDKKDEQQEKDSKNLSLGMKRKINYVIINCATGIHQTFYLSFAKFLAGQSENVIVFTYDYRGMGKSRNTEKPIQKDVSYLDFAKDFWGMLEHVKEYHSQHASTCEMELTVVGHSIGAYLLMTCPPHLGKLVNRAFLASSYHAYFGYSSPFRNWESLWNYINVRLFFYSIPILSYLNILENNGRSAN</sequence>
<feature type="compositionally biased region" description="Low complexity" evidence="1">
    <location>
        <begin position="23"/>
        <end position="35"/>
    </location>
</feature>
<dbReference type="RefSeq" id="XP_002670144.1">
    <property type="nucleotide sequence ID" value="XM_002670098.1"/>
</dbReference>
<dbReference type="EMBL" id="GG738919">
    <property type="protein sequence ID" value="EFC37400.1"/>
    <property type="molecule type" value="Genomic_DNA"/>
</dbReference>
<protein>
    <submittedName>
        <fullName evidence="3">Alpha/beta hydrolase</fullName>
    </submittedName>
</protein>
<accession>D2W0U8</accession>
<dbReference type="Proteomes" id="UP000006671">
    <property type="component" value="Unassembled WGS sequence"/>
</dbReference>
<dbReference type="InterPro" id="IPR022742">
    <property type="entry name" value="Hydrolase_4"/>
</dbReference>
<dbReference type="KEGG" id="ngr:NAEGRDRAFT_81962"/>
<organism evidence="4">
    <name type="scientific">Naegleria gruberi</name>
    <name type="common">Amoeba</name>
    <dbReference type="NCBI Taxonomy" id="5762"/>
    <lineage>
        <taxon>Eukaryota</taxon>
        <taxon>Discoba</taxon>
        <taxon>Heterolobosea</taxon>
        <taxon>Tetramitia</taxon>
        <taxon>Eutetramitia</taxon>
        <taxon>Vahlkampfiidae</taxon>
        <taxon>Naegleria</taxon>
    </lineage>
</organism>
<proteinExistence type="predicted"/>
<name>D2W0U8_NAEGR</name>
<feature type="domain" description="Serine aminopeptidase S33" evidence="2">
    <location>
        <begin position="69"/>
        <end position="175"/>
    </location>
</feature>
<dbReference type="GeneID" id="8857250"/>
<reference evidence="3 4" key="1">
    <citation type="journal article" date="2010" name="Cell">
        <title>The genome of Naegleria gruberi illuminates early eukaryotic versatility.</title>
        <authorList>
            <person name="Fritz-Laylin L.K."/>
            <person name="Prochnik S.E."/>
            <person name="Ginger M.L."/>
            <person name="Dacks J.B."/>
            <person name="Carpenter M.L."/>
            <person name="Field M.C."/>
            <person name="Kuo A."/>
            <person name="Paredez A."/>
            <person name="Chapman J."/>
            <person name="Pham J."/>
            <person name="Shu S."/>
            <person name="Neupane R."/>
            <person name="Cipriano M."/>
            <person name="Mancuso J."/>
            <person name="Tu H."/>
            <person name="Salamov A."/>
            <person name="Lindquist E."/>
            <person name="Shapiro H."/>
            <person name="Lucas S."/>
            <person name="Grigoriev I.V."/>
            <person name="Cande W.Z."/>
            <person name="Fulton C."/>
            <person name="Rokhsar D.S."/>
            <person name="Dawson S.C."/>
        </authorList>
    </citation>
    <scope>NUCLEOTIDE SEQUENCE [LARGE SCALE GENOMIC DNA]</scope>
    <source>
        <strain evidence="3 4">NEG-M</strain>
    </source>
</reference>
<evidence type="ECO:0000313" key="4">
    <source>
        <dbReference type="Proteomes" id="UP000006671"/>
    </source>
</evidence>
<dbReference type="Gene3D" id="3.40.50.1820">
    <property type="entry name" value="alpha/beta hydrolase"/>
    <property type="match status" value="1"/>
</dbReference>